<keyword evidence="3" id="KW-0560">Oxidoreductase</keyword>
<dbReference type="GO" id="GO:0006449">
    <property type="term" value="P:regulation of translational termination"/>
    <property type="evidence" value="ECO:0007669"/>
    <property type="project" value="TreeGrafter"/>
</dbReference>
<evidence type="ECO:0000313" key="6">
    <source>
        <dbReference type="Proteomes" id="UP000019202"/>
    </source>
</evidence>
<evidence type="ECO:0000259" key="4">
    <source>
        <dbReference type="SMART" id="SM00702"/>
    </source>
</evidence>
<dbReference type="OrthoDB" id="9783171at2"/>
<dbReference type="Pfam" id="PF13661">
    <property type="entry name" value="2OG-FeII_Oxy_4"/>
    <property type="match status" value="1"/>
</dbReference>
<dbReference type="InterPro" id="IPR051842">
    <property type="entry name" value="uS12_prolyl_hydroxylase"/>
</dbReference>
<dbReference type="SMART" id="SM00702">
    <property type="entry name" value="P4Hc"/>
    <property type="match status" value="1"/>
</dbReference>
<evidence type="ECO:0000313" key="5">
    <source>
        <dbReference type="EMBL" id="CDL83800.1"/>
    </source>
</evidence>
<dbReference type="Proteomes" id="UP000019202">
    <property type="component" value="Unassembled WGS sequence"/>
</dbReference>
<organism evidence="5 6">
    <name type="scientific">Xenorhabdus szentirmaii DSM 16338</name>
    <dbReference type="NCBI Taxonomy" id="1427518"/>
    <lineage>
        <taxon>Bacteria</taxon>
        <taxon>Pseudomonadati</taxon>
        <taxon>Pseudomonadota</taxon>
        <taxon>Gammaproteobacteria</taxon>
        <taxon>Enterobacterales</taxon>
        <taxon>Morganellaceae</taxon>
        <taxon>Xenorhabdus</taxon>
    </lineage>
</organism>
<feature type="domain" description="Prolyl 4-hydroxylase alpha subunit" evidence="4">
    <location>
        <begin position="18"/>
        <end position="204"/>
    </location>
</feature>
<accession>W1J2W3</accession>
<dbReference type="InterPro" id="IPR006620">
    <property type="entry name" value="Pro_4_hyd_alph"/>
</dbReference>
<keyword evidence="2" id="KW-0223">Dioxygenase</keyword>
<dbReference type="GO" id="GO:0031543">
    <property type="term" value="F:peptidyl-proline dioxygenase activity"/>
    <property type="evidence" value="ECO:0007669"/>
    <property type="project" value="TreeGrafter"/>
</dbReference>
<dbReference type="GO" id="GO:0031418">
    <property type="term" value="F:L-ascorbic acid binding"/>
    <property type="evidence" value="ECO:0007669"/>
    <property type="project" value="InterPro"/>
</dbReference>
<dbReference type="Gene3D" id="2.60.120.620">
    <property type="entry name" value="q2cbj1_9rhob like domain"/>
    <property type="match status" value="1"/>
</dbReference>
<protein>
    <submittedName>
        <fullName evidence="5">Prolyl 4-hydroxylase, alpha subunit</fullName>
    </submittedName>
</protein>
<dbReference type="AlphaFoldDB" id="W1J2W3"/>
<proteinExistence type="predicted"/>
<dbReference type="PANTHER" id="PTHR12117:SF0">
    <property type="entry name" value="PROLYL 3-HYDROXYLASE OGFOD1"/>
    <property type="match status" value="1"/>
</dbReference>
<evidence type="ECO:0000256" key="3">
    <source>
        <dbReference type="ARBA" id="ARBA00023002"/>
    </source>
</evidence>
<dbReference type="EMBL" id="CBXF010000096">
    <property type="protein sequence ID" value="CDL83800.1"/>
    <property type="molecule type" value="Genomic_DNA"/>
</dbReference>
<dbReference type="GO" id="GO:0005737">
    <property type="term" value="C:cytoplasm"/>
    <property type="evidence" value="ECO:0007669"/>
    <property type="project" value="TreeGrafter"/>
</dbReference>
<evidence type="ECO:0000256" key="1">
    <source>
        <dbReference type="ARBA" id="ARBA00001961"/>
    </source>
</evidence>
<name>W1J2W3_9GAMM</name>
<comment type="caution">
    <text evidence="5">The sequence shown here is derived from an EMBL/GenBank/DDBJ whole genome shotgun (WGS) entry which is preliminary data.</text>
</comment>
<comment type="cofactor">
    <cofactor evidence="1">
        <name>L-ascorbate</name>
        <dbReference type="ChEBI" id="CHEBI:38290"/>
    </cofactor>
</comment>
<gene>
    <name evidence="5" type="ORF">XSR1_370017</name>
</gene>
<keyword evidence="6" id="KW-1185">Reference proteome</keyword>
<dbReference type="PANTHER" id="PTHR12117">
    <property type="entry name" value="HISTONE ACETYLTRANSFERASE COMPLEX"/>
    <property type="match status" value="1"/>
</dbReference>
<dbReference type="GO" id="GO:0005506">
    <property type="term" value="F:iron ion binding"/>
    <property type="evidence" value="ECO:0007669"/>
    <property type="project" value="InterPro"/>
</dbReference>
<dbReference type="STRING" id="1427518.XSR1_370017"/>
<sequence>MKFMFNLLLPQVLTDVPYHWGMVSPFTDEKTANDLMETFPHEGFVMAEKMAEQTDDKKTYSLEALVVEKEIPLSLVWTKFCDYLKSNQYREQVGKLIGRDLSSAHLSLTFWRYRSSQWLGPHTDKTEKIVTQIFNFNQNWSPDWGGCLRILHSDDSQDIYHEIPPELNTSVILQRSDQSWHMVTPISASAPEGTYRRVLTAVFNLE</sequence>
<dbReference type="InterPro" id="IPR039558">
    <property type="entry name" value="TPA1/OFD1_N"/>
</dbReference>
<evidence type="ECO:0000256" key="2">
    <source>
        <dbReference type="ARBA" id="ARBA00022964"/>
    </source>
</evidence>
<reference evidence="5" key="1">
    <citation type="submission" date="2013-11" db="EMBL/GenBank/DDBJ databases">
        <title>Draft genome sequence and annotation of the entomopathogenic bacteria, Xenorhabdus cabanillasi strain JM26 and Xenorhabdus szentirmai strain DSM 16338.</title>
        <authorList>
            <person name="Gualtieri M."/>
            <person name="Ogier J.C."/>
            <person name="Pages S."/>
            <person name="Givaudan A."/>
            <person name="Gaudriault S."/>
        </authorList>
    </citation>
    <scope>NUCLEOTIDE SEQUENCE [LARGE SCALE GENOMIC DNA]</scope>
    <source>
        <strain evidence="5">DSM 16338</strain>
    </source>
</reference>